<dbReference type="Gene3D" id="1.20.1250.20">
    <property type="entry name" value="MFS general substrate transporter like domains"/>
    <property type="match status" value="1"/>
</dbReference>
<feature type="transmembrane region" description="Helical" evidence="1">
    <location>
        <begin position="315"/>
        <end position="342"/>
    </location>
</feature>
<feature type="transmembrane region" description="Helical" evidence="1">
    <location>
        <begin position="137"/>
        <end position="162"/>
    </location>
</feature>
<proteinExistence type="predicted"/>
<dbReference type="AlphaFoldDB" id="A0A4Y2C4E8"/>
<dbReference type="EMBL" id="BGPR01000144">
    <property type="protein sequence ID" value="GBL99029.1"/>
    <property type="molecule type" value="Genomic_DNA"/>
</dbReference>
<keyword evidence="1" id="KW-1133">Transmembrane helix</keyword>
<evidence type="ECO:0008006" key="4">
    <source>
        <dbReference type="Google" id="ProtNLM"/>
    </source>
</evidence>
<dbReference type="OrthoDB" id="6492614at2759"/>
<dbReference type="GO" id="GO:0008028">
    <property type="term" value="F:monocarboxylic acid transmembrane transporter activity"/>
    <property type="evidence" value="ECO:0007669"/>
    <property type="project" value="TreeGrafter"/>
</dbReference>
<dbReference type="InterPro" id="IPR036259">
    <property type="entry name" value="MFS_trans_sf"/>
</dbReference>
<dbReference type="PANTHER" id="PTHR11360">
    <property type="entry name" value="MONOCARBOXYLATE TRANSPORTER"/>
    <property type="match status" value="1"/>
</dbReference>
<keyword evidence="3" id="KW-1185">Reference proteome</keyword>
<dbReference type="Pfam" id="PF07690">
    <property type="entry name" value="MFS_1"/>
    <property type="match status" value="1"/>
</dbReference>
<reference evidence="2 3" key="1">
    <citation type="journal article" date="2019" name="Sci. Rep.">
        <title>Orb-weaving spider Araneus ventricosus genome elucidates the spidroin gene catalogue.</title>
        <authorList>
            <person name="Kono N."/>
            <person name="Nakamura H."/>
            <person name="Ohtoshi R."/>
            <person name="Moran D.A.P."/>
            <person name="Shinohara A."/>
            <person name="Yoshida Y."/>
            <person name="Fujiwara M."/>
            <person name="Mori M."/>
            <person name="Tomita M."/>
            <person name="Arakawa K."/>
        </authorList>
    </citation>
    <scope>NUCLEOTIDE SEQUENCE [LARGE SCALE GENOMIC DNA]</scope>
</reference>
<dbReference type="Gene3D" id="3.30.420.10">
    <property type="entry name" value="Ribonuclease H-like superfamily/Ribonuclease H"/>
    <property type="match status" value="1"/>
</dbReference>
<dbReference type="InterPro" id="IPR011701">
    <property type="entry name" value="MFS"/>
</dbReference>
<keyword evidence="1" id="KW-0472">Membrane</keyword>
<feature type="transmembrane region" description="Helical" evidence="1">
    <location>
        <begin position="289"/>
        <end position="309"/>
    </location>
</feature>
<dbReference type="InterPro" id="IPR036397">
    <property type="entry name" value="RNaseH_sf"/>
</dbReference>
<keyword evidence="1" id="KW-0812">Transmembrane</keyword>
<gene>
    <name evidence="2" type="ORF">AVEN_227536_1</name>
</gene>
<dbReference type="Proteomes" id="UP000499080">
    <property type="component" value="Unassembled WGS sequence"/>
</dbReference>
<feature type="transmembrane region" description="Helical" evidence="1">
    <location>
        <begin position="383"/>
        <end position="405"/>
    </location>
</feature>
<accession>A0A4Y2C4E8</accession>
<comment type="caution">
    <text evidence="2">The sequence shown here is derived from an EMBL/GenBank/DDBJ whole genome shotgun (WGS) entry which is preliminary data.</text>
</comment>
<sequence length="454" mass="51343">MLRDFVIPQLQQRGCLQDIIFMQDGAPPHIDRHVKQLLRQHFADAWVRSFSLHFPIALPLRSPDNTPCDFWLWGFLKDNSTVKGQHLSIGFGLGTLSLPHYLSLHFSKHLDKANGFAFAGDSVGYFLLTFITEHSLVMYGLSGTFLIISCVMLHSVAAAFLIKIPKESCHKTELDSSTEKCENLEIPSDLKEVNSPPAPNYSTVETAQQKSEIRTFRVFLDPVYILIIIIQCTMLYNYSTIYTILIDVSRDHGVSIDHEVYLFLVVSVAELFGRLLLGSITDAGYLTKLNFTALSFASLALLYAVIIWIKGSAMMMTFGIFFGLLIGGLNTVNVGVVTYYIDKEYHSIAVPSRLILYPPVSFTQAPLIGYFRDTLRSYDGLFYTLIGICCMSSLICLLIPHIVVWRKRRAWFPCLLNTVTSKINTEFQKVQTTILLLKDELIRLQLRDSKNLTV</sequence>
<dbReference type="SUPFAM" id="SSF103473">
    <property type="entry name" value="MFS general substrate transporter"/>
    <property type="match status" value="1"/>
</dbReference>
<protein>
    <recommendedName>
        <fullName evidence="4">Monocarboxylate transporter 12</fullName>
    </recommendedName>
</protein>
<organism evidence="2 3">
    <name type="scientific">Araneus ventricosus</name>
    <name type="common">Orbweaver spider</name>
    <name type="synonym">Epeira ventricosa</name>
    <dbReference type="NCBI Taxonomy" id="182803"/>
    <lineage>
        <taxon>Eukaryota</taxon>
        <taxon>Metazoa</taxon>
        <taxon>Ecdysozoa</taxon>
        <taxon>Arthropoda</taxon>
        <taxon>Chelicerata</taxon>
        <taxon>Arachnida</taxon>
        <taxon>Araneae</taxon>
        <taxon>Araneomorphae</taxon>
        <taxon>Entelegynae</taxon>
        <taxon>Araneoidea</taxon>
        <taxon>Araneidae</taxon>
        <taxon>Araneus</taxon>
    </lineage>
</organism>
<name>A0A4Y2C4E8_ARAVE</name>
<dbReference type="InterPro" id="IPR050327">
    <property type="entry name" value="Proton-linked_MCT"/>
</dbReference>
<evidence type="ECO:0000313" key="2">
    <source>
        <dbReference type="EMBL" id="GBL99029.1"/>
    </source>
</evidence>
<dbReference type="GO" id="GO:0003676">
    <property type="term" value="F:nucleic acid binding"/>
    <property type="evidence" value="ECO:0007669"/>
    <property type="project" value="InterPro"/>
</dbReference>
<dbReference type="PANTHER" id="PTHR11360:SF303">
    <property type="entry name" value="MAJOR FACILITATOR SUPERFAMILY (MFS) PROFILE DOMAIN-CONTAINING PROTEIN"/>
    <property type="match status" value="1"/>
</dbReference>
<evidence type="ECO:0000313" key="3">
    <source>
        <dbReference type="Proteomes" id="UP000499080"/>
    </source>
</evidence>
<feature type="transmembrane region" description="Helical" evidence="1">
    <location>
        <begin position="258"/>
        <end position="277"/>
    </location>
</feature>
<feature type="transmembrane region" description="Helical" evidence="1">
    <location>
        <begin position="218"/>
        <end position="238"/>
    </location>
</feature>
<feature type="transmembrane region" description="Helical" evidence="1">
    <location>
        <begin position="354"/>
        <end position="371"/>
    </location>
</feature>
<evidence type="ECO:0000256" key="1">
    <source>
        <dbReference type="SAM" id="Phobius"/>
    </source>
</evidence>